<reference evidence="1" key="1">
    <citation type="journal article" date="2012" name="Nature">
        <title>The oyster genome reveals stress adaptation and complexity of shell formation.</title>
        <authorList>
            <person name="Zhang G."/>
            <person name="Fang X."/>
            <person name="Guo X."/>
            <person name="Li L."/>
            <person name="Luo R."/>
            <person name="Xu F."/>
            <person name="Yang P."/>
            <person name="Zhang L."/>
            <person name="Wang X."/>
            <person name="Qi H."/>
            <person name="Xiong Z."/>
            <person name="Que H."/>
            <person name="Xie Y."/>
            <person name="Holland P.W."/>
            <person name="Paps J."/>
            <person name="Zhu Y."/>
            <person name="Wu F."/>
            <person name="Chen Y."/>
            <person name="Wang J."/>
            <person name="Peng C."/>
            <person name="Meng J."/>
            <person name="Yang L."/>
            <person name="Liu J."/>
            <person name="Wen B."/>
            <person name="Zhang N."/>
            <person name="Huang Z."/>
            <person name="Zhu Q."/>
            <person name="Feng Y."/>
            <person name="Mount A."/>
            <person name="Hedgecock D."/>
            <person name="Xu Z."/>
            <person name="Liu Y."/>
            <person name="Domazet-Loso T."/>
            <person name="Du Y."/>
            <person name="Sun X."/>
            <person name="Zhang S."/>
            <person name="Liu B."/>
            <person name="Cheng P."/>
            <person name="Jiang X."/>
            <person name="Li J."/>
            <person name="Fan D."/>
            <person name="Wang W."/>
            <person name="Fu W."/>
            <person name="Wang T."/>
            <person name="Wang B."/>
            <person name="Zhang J."/>
            <person name="Peng Z."/>
            <person name="Li Y."/>
            <person name="Li N."/>
            <person name="Wang J."/>
            <person name="Chen M."/>
            <person name="He Y."/>
            <person name="Tan F."/>
            <person name="Song X."/>
            <person name="Zheng Q."/>
            <person name="Huang R."/>
            <person name="Yang H."/>
            <person name="Du X."/>
            <person name="Chen L."/>
            <person name="Yang M."/>
            <person name="Gaffney P.M."/>
            <person name="Wang S."/>
            <person name="Luo L."/>
            <person name="She Z."/>
            <person name="Ming Y."/>
            <person name="Huang W."/>
            <person name="Zhang S."/>
            <person name="Huang B."/>
            <person name="Zhang Y."/>
            <person name="Qu T."/>
            <person name="Ni P."/>
            <person name="Miao G."/>
            <person name="Wang J."/>
            <person name="Wang Q."/>
            <person name="Steinberg C.E."/>
            <person name="Wang H."/>
            <person name="Li N."/>
            <person name="Qian L."/>
            <person name="Zhang G."/>
            <person name="Li Y."/>
            <person name="Yang H."/>
            <person name="Liu X."/>
            <person name="Wang J."/>
            <person name="Yin Y."/>
            <person name="Wang J."/>
        </authorList>
    </citation>
    <scope>NUCLEOTIDE SEQUENCE [LARGE SCALE GENOMIC DNA]</scope>
    <source>
        <strain evidence="1">05x7-T-G4-1.051#20</strain>
    </source>
</reference>
<dbReference type="InterPro" id="IPR021862">
    <property type="entry name" value="DUF3472"/>
</dbReference>
<protein>
    <submittedName>
        <fullName evidence="1">Uncharacterized protein</fullName>
    </submittedName>
</protein>
<dbReference type="HOGENOM" id="CLU_752843_0_0_1"/>
<evidence type="ECO:0000313" key="1">
    <source>
        <dbReference type="EMBL" id="EKC25578.1"/>
    </source>
</evidence>
<dbReference type="AlphaFoldDB" id="K1PV50"/>
<dbReference type="Pfam" id="PF11958">
    <property type="entry name" value="DUF3472"/>
    <property type="match status" value="1"/>
</dbReference>
<accession>K1PV50</accession>
<organism evidence="1">
    <name type="scientific">Magallana gigas</name>
    <name type="common">Pacific oyster</name>
    <name type="synonym">Crassostrea gigas</name>
    <dbReference type="NCBI Taxonomy" id="29159"/>
    <lineage>
        <taxon>Eukaryota</taxon>
        <taxon>Metazoa</taxon>
        <taxon>Spiralia</taxon>
        <taxon>Lophotrochozoa</taxon>
        <taxon>Mollusca</taxon>
        <taxon>Bivalvia</taxon>
        <taxon>Autobranchia</taxon>
        <taxon>Pteriomorphia</taxon>
        <taxon>Ostreida</taxon>
        <taxon>Ostreoidea</taxon>
        <taxon>Ostreidae</taxon>
        <taxon>Magallana</taxon>
    </lineage>
</organism>
<dbReference type="EMBL" id="JH816736">
    <property type="protein sequence ID" value="EKC25578.1"/>
    <property type="molecule type" value="Genomic_DNA"/>
</dbReference>
<name>K1PV50_MAGGI</name>
<dbReference type="InParanoid" id="K1PV50"/>
<gene>
    <name evidence="1" type="ORF">CGI_10016048</name>
</gene>
<proteinExistence type="predicted"/>
<sequence>MNVEETGRSRSKDGRFLPEIKDQTIENLQHDHSYVTGRRIVEITLLGKKLDEGCLKCSKKLRLSSCIGETRYGLDVKMKNNTQLRLMRGGKPEAVGKIMPVCQYFDTSTTIYSPRLCTLGTVRMAHPAARSVHLWFDLPKNAKCVCNEVCVSESQTGSYFCVIGFRRGYSGIQELYDGRKMAIFSVWDSSSNTDPSEDKRVQVAYSGKGVEVSRFGNEGTGGKTMVPLEWKLNEPVQFKMEAQDVDGTWTAYSCYVKMNSSDWFHMATMKTIANGELLNGVYSFVEDFRRDGASHCEIRSAKFGDCYSKADDCQCKCQKATFTADSSTPTLNIDAGLCGDKFYLTTGGDTKNTSTQLNCCIAKPPETN</sequence>